<dbReference type="Proteomes" id="UP000828941">
    <property type="component" value="Chromosome 12"/>
</dbReference>
<sequence length="413" mass="46126">MTILNDSRASTILRFGLWSLDEGLVWFIMFVLLVQTSSPATAQLPNTLSPPPPDPFSRLKFDKSMAIIMVVLVVVFFVLGFLSVYTRQCAERRIRGRLDLTIPIGGSARRSRRAARGLDPEVIDAFPTFVYSTVKGLKIGRGTLECAVCLNEFQDDETLRLIPKCNHVFHPDCIDIWLSSHSTCPVCRANLVPKPGDLSFVAIQIPDHSPEADRVRPDSELGQENTDTIEAGDIENREGESPKVNFLDRSQTVNHNQNGNRPPRSRSTGFFLGNLFPRSHSTGHSLVQPGENCERYTLRLPEEVRNRLLNSTLNRTKSCVTFTRVSSERRGYRTRSLGSGHGRNYLQYDLLGSERRSEGWGFTLTPPFFARSSSTASVKFSTGSNKPPFDHSGVTMDNDGERSSDRLFPGSSK</sequence>
<keyword evidence="2" id="KW-1185">Reference proteome</keyword>
<proteinExistence type="predicted"/>
<organism evidence="1 2">
    <name type="scientific">Bauhinia variegata</name>
    <name type="common">Purple orchid tree</name>
    <name type="synonym">Phanera variegata</name>
    <dbReference type="NCBI Taxonomy" id="167791"/>
    <lineage>
        <taxon>Eukaryota</taxon>
        <taxon>Viridiplantae</taxon>
        <taxon>Streptophyta</taxon>
        <taxon>Embryophyta</taxon>
        <taxon>Tracheophyta</taxon>
        <taxon>Spermatophyta</taxon>
        <taxon>Magnoliopsida</taxon>
        <taxon>eudicotyledons</taxon>
        <taxon>Gunneridae</taxon>
        <taxon>Pentapetalae</taxon>
        <taxon>rosids</taxon>
        <taxon>fabids</taxon>
        <taxon>Fabales</taxon>
        <taxon>Fabaceae</taxon>
        <taxon>Cercidoideae</taxon>
        <taxon>Cercideae</taxon>
        <taxon>Bauhiniinae</taxon>
        <taxon>Bauhinia</taxon>
    </lineage>
</organism>
<comment type="caution">
    <text evidence="1">The sequence shown here is derived from an EMBL/GenBank/DDBJ whole genome shotgun (WGS) entry which is preliminary data.</text>
</comment>
<protein>
    <submittedName>
        <fullName evidence="1">Uncharacterized protein</fullName>
    </submittedName>
</protein>
<reference evidence="1 2" key="1">
    <citation type="journal article" date="2022" name="DNA Res.">
        <title>Chromosomal-level genome assembly of the orchid tree Bauhinia variegata (Leguminosae; Cercidoideae) supports the allotetraploid origin hypothesis of Bauhinia.</title>
        <authorList>
            <person name="Zhong Y."/>
            <person name="Chen Y."/>
            <person name="Zheng D."/>
            <person name="Pang J."/>
            <person name="Liu Y."/>
            <person name="Luo S."/>
            <person name="Meng S."/>
            <person name="Qian L."/>
            <person name="Wei D."/>
            <person name="Dai S."/>
            <person name="Zhou R."/>
        </authorList>
    </citation>
    <scope>NUCLEOTIDE SEQUENCE [LARGE SCALE GENOMIC DNA]</scope>
    <source>
        <strain evidence="1">BV-YZ2020</strain>
    </source>
</reference>
<gene>
    <name evidence="1" type="ORF">L6164_030630</name>
</gene>
<evidence type="ECO:0000313" key="2">
    <source>
        <dbReference type="Proteomes" id="UP000828941"/>
    </source>
</evidence>
<name>A0ACB9LDB0_BAUVA</name>
<accession>A0ACB9LDB0</accession>
<dbReference type="EMBL" id="CM039437">
    <property type="protein sequence ID" value="KAI4307441.1"/>
    <property type="molecule type" value="Genomic_DNA"/>
</dbReference>
<evidence type="ECO:0000313" key="1">
    <source>
        <dbReference type="EMBL" id="KAI4307441.1"/>
    </source>
</evidence>